<keyword evidence="5" id="KW-1133">Transmembrane helix</keyword>
<evidence type="ECO:0000256" key="5">
    <source>
        <dbReference type="SAM" id="Phobius"/>
    </source>
</evidence>
<evidence type="ECO:0000256" key="4">
    <source>
        <dbReference type="SAM" id="MobiDB-lite"/>
    </source>
</evidence>
<proteinExistence type="predicted"/>
<dbReference type="AlphaFoldDB" id="A0A6C0KA00"/>
<dbReference type="GO" id="GO:0008270">
    <property type="term" value="F:zinc ion binding"/>
    <property type="evidence" value="ECO:0007669"/>
    <property type="project" value="UniProtKB-KW"/>
</dbReference>
<reference evidence="7" key="1">
    <citation type="journal article" date="2020" name="Nature">
        <title>Giant virus diversity and host interactions through global metagenomics.</title>
        <authorList>
            <person name="Schulz F."/>
            <person name="Roux S."/>
            <person name="Paez-Espino D."/>
            <person name="Jungbluth S."/>
            <person name="Walsh D.A."/>
            <person name="Denef V.J."/>
            <person name="McMahon K.D."/>
            <person name="Konstantinidis K.T."/>
            <person name="Eloe-Fadrosh E.A."/>
            <person name="Kyrpides N.C."/>
            <person name="Woyke T."/>
        </authorList>
    </citation>
    <scope>NUCLEOTIDE SEQUENCE</scope>
    <source>
        <strain evidence="7">GVMAG-S-1102113-118</strain>
    </source>
</reference>
<keyword evidence="5" id="KW-0472">Membrane</keyword>
<organism evidence="7">
    <name type="scientific">viral metagenome</name>
    <dbReference type="NCBI Taxonomy" id="1070528"/>
    <lineage>
        <taxon>unclassified sequences</taxon>
        <taxon>metagenomes</taxon>
        <taxon>organismal metagenomes</taxon>
    </lineage>
</organism>
<dbReference type="Gene3D" id="3.30.40.10">
    <property type="entry name" value="Zinc/RING finger domain, C3HC4 (zinc finger)"/>
    <property type="match status" value="1"/>
</dbReference>
<protein>
    <recommendedName>
        <fullName evidence="6">RING-type domain-containing protein</fullName>
    </recommendedName>
</protein>
<sequence length="128" mass="14350">MGSECPICRVTIAEGALFTTACNHQFCTPCAERWAEKNTTCPLCRTVVFEPTVTVEIHSLSHSRVPIQPRRNWTWSQEVTGIGFLVGLIAGGVPVIVPKNVFFTNPKTRQDSQPDEHTQRLTIHNDYL</sequence>
<dbReference type="PROSITE" id="PS00518">
    <property type="entry name" value="ZF_RING_1"/>
    <property type="match status" value="1"/>
</dbReference>
<evidence type="ECO:0000259" key="6">
    <source>
        <dbReference type="PROSITE" id="PS50089"/>
    </source>
</evidence>
<dbReference type="InterPro" id="IPR013083">
    <property type="entry name" value="Znf_RING/FYVE/PHD"/>
</dbReference>
<evidence type="ECO:0000256" key="1">
    <source>
        <dbReference type="ARBA" id="ARBA00022723"/>
    </source>
</evidence>
<name>A0A6C0KA00_9ZZZZ</name>
<dbReference type="Pfam" id="PF13639">
    <property type="entry name" value="zf-RING_2"/>
    <property type="match status" value="1"/>
</dbReference>
<keyword evidence="5" id="KW-0812">Transmembrane</keyword>
<evidence type="ECO:0000256" key="3">
    <source>
        <dbReference type="ARBA" id="ARBA00022833"/>
    </source>
</evidence>
<keyword evidence="1" id="KW-0479">Metal-binding</keyword>
<dbReference type="PANTHER" id="PTHR12109">
    <property type="entry name" value="RING FINGER PROTEIN 141-RELATED"/>
    <property type="match status" value="1"/>
</dbReference>
<feature type="region of interest" description="Disordered" evidence="4">
    <location>
        <begin position="106"/>
        <end position="128"/>
    </location>
</feature>
<feature type="domain" description="RING-type" evidence="6">
    <location>
        <begin position="5"/>
        <end position="45"/>
    </location>
</feature>
<keyword evidence="2" id="KW-0863">Zinc-finger</keyword>
<evidence type="ECO:0000256" key="2">
    <source>
        <dbReference type="ARBA" id="ARBA00022771"/>
    </source>
</evidence>
<evidence type="ECO:0000313" key="7">
    <source>
        <dbReference type="EMBL" id="QHU14499.1"/>
    </source>
</evidence>
<accession>A0A6C0KA00</accession>
<dbReference type="PROSITE" id="PS50089">
    <property type="entry name" value="ZF_RING_2"/>
    <property type="match status" value="1"/>
</dbReference>
<dbReference type="InterPro" id="IPR001841">
    <property type="entry name" value="Znf_RING"/>
</dbReference>
<dbReference type="InterPro" id="IPR017907">
    <property type="entry name" value="Znf_RING_CS"/>
</dbReference>
<dbReference type="EMBL" id="MN740841">
    <property type="protein sequence ID" value="QHU14499.1"/>
    <property type="molecule type" value="Genomic_DNA"/>
</dbReference>
<dbReference type="SUPFAM" id="SSF57850">
    <property type="entry name" value="RING/U-box"/>
    <property type="match status" value="1"/>
</dbReference>
<keyword evidence="3" id="KW-0862">Zinc</keyword>
<dbReference type="SMART" id="SM00184">
    <property type="entry name" value="RING"/>
    <property type="match status" value="1"/>
</dbReference>
<feature type="transmembrane region" description="Helical" evidence="5">
    <location>
        <begin position="79"/>
        <end position="97"/>
    </location>
</feature>
<feature type="compositionally biased region" description="Basic and acidic residues" evidence="4">
    <location>
        <begin position="108"/>
        <end position="119"/>
    </location>
</feature>
<dbReference type="InterPro" id="IPR047126">
    <property type="entry name" value="RNF141-like"/>
</dbReference>